<evidence type="ECO:0000313" key="2">
    <source>
        <dbReference type="EMBL" id="KAG6964787.1"/>
    </source>
</evidence>
<sequence length="167" mass="19051">MAKRTQGTPRRTSHTQAPQPNPHATADRTMQRKPSHSAPITETATDTMTPARRSPNKSLRTQDYAALSLYSRNGTPVDFQIAAWLQADMSIRREILTLPLPAVKGKKRKTAAVIGQILTAAMMERRSRTSPRMLGRQLQRLTWIRRRLALPNLPRVPNWWIQPTQRQ</sequence>
<feature type="compositionally biased region" description="Polar residues" evidence="1">
    <location>
        <begin position="38"/>
        <end position="48"/>
    </location>
</feature>
<accession>A0A8J5J5U0</accession>
<feature type="region of interest" description="Disordered" evidence="1">
    <location>
        <begin position="1"/>
        <end position="60"/>
    </location>
</feature>
<proteinExistence type="predicted"/>
<dbReference type="AlphaFoldDB" id="A0A8J5J5U0"/>
<comment type="caution">
    <text evidence="2">The sequence shown here is derived from an EMBL/GenBank/DDBJ whole genome shotgun (WGS) entry which is preliminary data.</text>
</comment>
<dbReference type="EMBL" id="JAENGY010000365">
    <property type="protein sequence ID" value="KAG6964787.1"/>
    <property type="molecule type" value="Genomic_DNA"/>
</dbReference>
<dbReference type="Proteomes" id="UP000709295">
    <property type="component" value="Unassembled WGS sequence"/>
</dbReference>
<protein>
    <submittedName>
        <fullName evidence="2">Uncharacterized protein</fullName>
    </submittedName>
</protein>
<evidence type="ECO:0000313" key="3">
    <source>
        <dbReference type="Proteomes" id="UP000709295"/>
    </source>
</evidence>
<keyword evidence="3" id="KW-1185">Reference proteome</keyword>
<evidence type="ECO:0000256" key="1">
    <source>
        <dbReference type="SAM" id="MobiDB-lite"/>
    </source>
</evidence>
<feature type="compositionally biased region" description="Polar residues" evidence="1">
    <location>
        <begin position="1"/>
        <end position="18"/>
    </location>
</feature>
<organism evidence="2 3">
    <name type="scientific">Phytophthora aleatoria</name>
    <dbReference type="NCBI Taxonomy" id="2496075"/>
    <lineage>
        <taxon>Eukaryota</taxon>
        <taxon>Sar</taxon>
        <taxon>Stramenopiles</taxon>
        <taxon>Oomycota</taxon>
        <taxon>Peronosporomycetes</taxon>
        <taxon>Peronosporales</taxon>
        <taxon>Peronosporaceae</taxon>
        <taxon>Phytophthora</taxon>
    </lineage>
</organism>
<gene>
    <name evidence="2" type="ORF">JG688_00007545</name>
</gene>
<name>A0A8J5J5U0_9STRA</name>
<reference evidence="2" key="1">
    <citation type="submission" date="2021-01" db="EMBL/GenBank/DDBJ databases">
        <title>Phytophthora aleatoria, a newly-described species from Pinus radiata is distinct from Phytophthora cactorum isolates based on comparative genomics.</title>
        <authorList>
            <person name="Mcdougal R."/>
            <person name="Panda P."/>
            <person name="Williams N."/>
            <person name="Studholme D.J."/>
        </authorList>
    </citation>
    <scope>NUCLEOTIDE SEQUENCE</scope>
    <source>
        <strain evidence="2">NZFS 4037</strain>
    </source>
</reference>